<dbReference type="HOGENOM" id="CLU_1421812_0_0_1"/>
<dbReference type="RefSeq" id="XP_015702402.1">
    <property type="nucleotide sequence ID" value="XM_015847970.1"/>
</dbReference>
<reference evidence="1 2" key="1">
    <citation type="journal article" date="2011" name="PLoS Genet.">
        <title>Comparative genomic analysis of human fungal pathogens causing paracoccidioidomycosis.</title>
        <authorList>
            <person name="Desjardins C.A."/>
            <person name="Champion M.D."/>
            <person name="Holder J.W."/>
            <person name="Muszewska A."/>
            <person name="Goldberg J."/>
            <person name="Bailao A.M."/>
            <person name="Brigido M.M."/>
            <person name="Ferreira M.E."/>
            <person name="Garcia A.M."/>
            <person name="Grynberg M."/>
            <person name="Gujja S."/>
            <person name="Heiman D.I."/>
            <person name="Henn M.R."/>
            <person name="Kodira C.D."/>
            <person name="Leon-Narvaez H."/>
            <person name="Longo L.V."/>
            <person name="Ma L.J."/>
            <person name="Malavazi I."/>
            <person name="Matsuo A.L."/>
            <person name="Morais F.V."/>
            <person name="Pereira M."/>
            <person name="Rodriguez-Brito S."/>
            <person name="Sakthikumar S."/>
            <person name="Salem-Izacc S.M."/>
            <person name="Sykes S.M."/>
            <person name="Teixeira M.M."/>
            <person name="Vallejo M.C."/>
            <person name="Walter M.E."/>
            <person name="Yandava C."/>
            <person name="Young S."/>
            <person name="Zeng Q."/>
            <person name="Zucker J."/>
            <person name="Felipe M.S."/>
            <person name="Goldman G.H."/>
            <person name="Haas B.J."/>
            <person name="McEwen J.G."/>
            <person name="Nino-Vega G."/>
            <person name="Puccia R."/>
            <person name="San-Blas G."/>
            <person name="Soares C.M."/>
            <person name="Birren B.W."/>
            <person name="Cuomo C.A."/>
        </authorList>
    </citation>
    <scope>NUCLEOTIDE SEQUENCE [LARGE SCALE GENOMIC DNA]</scope>
    <source>
        <strain evidence="2">ATCC MYA-826 / Pb01</strain>
    </source>
</reference>
<dbReference type="Proteomes" id="UP000002059">
    <property type="component" value="Partially assembled WGS sequence"/>
</dbReference>
<keyword evidence="2" id="KW-1185">Reference proteome</keyword>
<proteinExistence type="predicted"/>
<accession>A0A0A2V3U7</accession>
<dbReference type="KEGG" id="pbl:PAAG_12490"/>
<protein>
    <submittedName>
        <fullName evidence="1">Uncharacterized protein</fullName>
    </submittedName>
</protein>
<organism evidence="1 2">
    <name type="scientific">Paracoccidioides lutzii (strain ATCC MYA-826 / Pb01)</name>
    <name type="common">Paracoccidioides brasiliensis</name>
    <dbReference type="NCBI Taxonomy" id="502779"/>
    <lineage>
        <taxon>Eukaryota</taxon>
        <taxon>Fungi</taxon>
        <taxon>Dikarya</taxon>
        <taxon>Ascomycota</taxon>
        <taxon>Pezizomycotina</taxon>
        <taxon>Eurotiomycetes</taxon>
        <taxon>Eurotiomycetidae</taxon>
        <taxon>Onygenales</taxon>
        <taxon>Ajellomycetaceae</taxon>
        <taxon>Paracoccidioides</taxon>
    </lineage>
</organism>
<dbReference type="GeneID" id="26971122"/>
<name>A0A0A2V3U7_PARBA</name>
<evidence type="ECO:0000313" key="1">
    <source>
        <dbReference type="EMBL" id="KGQ00825.1"/>
    </source>
</evidence>
<gene>
    <name evidence="1" type="ORF">PAAG_12490</name>
</gene>
<dbReference type="VEuPathDB" id="FungiDB:PAAG_12490"/>
<sequence>MQLVTCLDEPELKLPIISISNGGLQALKASVKILGWSLSMYSRASAQIQNSKDMGTIWQGLHPYATWSAQQNKLLFLFFLLISHPIAFHHSFIALCGKSLQQNPLQQLTVIISPNLTCQHNNFDISFSATVSIADMLFKLVSPVEEPGTFILIEICGQSLLKIMRMRVQVEDHSAARQLTQLQLRAPQICA</sequence>
<evidence type="ECO:0000313" key="2">
    <source>
        <dbReference type="Proteomes" id="UP000002059"/>
    </source>
</evidence>
<dbReference type="AlphaFoldDB" id="A0A0A2V3U7"/>
<dbReference type="EMBL" id="KN294020">
    <property type="protein sequence ID" value="KGQ00825.1"/>
    <property type="molecule type" value="Genomic_DNA"/>
</dbReference>